<reference evidence="2" key="1">
    <citation type="submission" date="2018-07" db="EMBL/GenBank/DDBJ databases">
        <authorList>
            <person name="Quirk P.G."/>
            <person name="Krulwich T.A."/>
        </authorList>
    </citation>
    <scope>NUCLEOTIDE SEQUENCE</scope>
</reference>
<accession>A0A336LN12</accession>
<proteinExistence type="predicted"/>
<evidence type="ECO:0000313" key="2">
    <source>
        <dbReference type="EMBL" id="SSX17989.1"/>
    </source>
</evidence>
<protein>
    <submittedName>
        <fullName evidence="2">CSON006021 protein</fullName>
    </submittedName>
</protein>
<feature type="region of interest" description="Disordered" evidence="1">
    <location>
        <begin position="148"/>
        <end position="250"/>
    </location>
</feature>
<feature type="compositionally biased region" description="Low complexity" evidence="1">
    <location>
        <begin position="150"/>
        <end position="167"/>
    </location>
</feature>
<sequence>MMIRMFQHKHKNTIKFCSAVINVKSSCCLLLDARPSSPTLLDNTGHPAPDHQTQMKGPGGMMGPQLGTNYGQQQQGPQGGMMQNHNQQQQQPHLMQNQQMRPGQPQQMGNQSQMQHQAQQPQATTASSTGLGGLASGLFSSATNAAFGNKQQPQKGVPQVVPQPGMASGPGGMMGQQQQQPMMGQQQQPMQQQPQQSHNPLGGFNPFGGGQQQQQQPQQPGMQGQPGQPGAGPSILGKLTDMTAPGGDMLSKGKELIFMKFGLGGK</sequence>
<dbReference type="AlphaFoldDB" id="A0A336LN12"/>
<dbReference type="OMA" id="ERESYQT"/>
<name>A0A336LN12_CULSO</name>
<feature type="compositionally biased region" description="Low complexity" evidence="1">
    <location>
        <begin position="212"/>
        <end position="233"/>
    </location>
</feature>
<feature type="compositionally biased region" description="Low complexity" evidence="1">
    <location>
        <begin position="175"/>
        <end position="196"/>
    </location>
</feature>
<gene>
    <name evidence="2" type="primary">CSON006021</name>
</gene>
<dbReference type="EMBL" id="UFQT01000022">
    <property type="protein sequence ID" value="SSX17989.1"/>
    <property type="molecule type" value="Genomic_DNA"/>
</dbReference>
<feature type="region of interest" description="Disordered" evidence="1">
    <location>
        <begin position="40"/>
        <end position="131"/>
    </location>
</feature>
<dbReference type="VEuPathDB" id="VectorBase:CSON006021"/>
<feature type="compositionally biased region" description="Low complexity" evidence="1">
    <location>
        <begin position="71"/>
        <end position="129"/>
    </location>
</feature>
<evidence type="ECO:0000256" key="1">
    <source>
        <dbReference type="SAM" id="MobiDB-lite"/>
    </source>
</evidence>
<organism evidence="2">
    <name type="scientific">Culicoides sonorensis</name>
    <name type="common">Biting midge</name>
    <dbReference type="NCBI Taxonomy" id="179676"/>
    <lineage>
        <taxon>Eukaryota</taxon>
        <taxon>Metazoa</taxon>
        <taxon>Ecdysozoa</taxon>
        <taxon>Arthropoda</taxon>
        <taxon>Hexapoda</taxon>
        <taxon>Insecta</taxon>
        <taxon>Pterygota</taxon>
        <taxon>Neoptera</taxon>
        <taxon>Endopterygota</taxon>
        <taxon>Diptera</taxon>
        <taxon>Nematocera</taxon>
        <taxon>Chironomoidea</taxon>
        <taxon>Ceratopogonidae</taxon>
        <taxon>Ceratopogoninae</taxon>
        <taxon>Culicoides</taxon>
        <taxon>Monoculicoides</taxon>
    </lineage>
</organism>